<feature type="region of interest" description="Disordered" evidence="1">
    <location>
        <begin position="338"/>
        <end position="367"/>
    </location>
</feature>
<dbReference type="Pfam" id="PF26113">
    <property type="entry name" value="GH16_XgeA"/>
    <property type="match status" value="1"/>
</dbReference>
<dbReference type="InterPro" id="IPR050546">
    <property type="entry name" value="Glycosyl_Hydrlase_16"/>
</dbReference>
<evidence type="ECO:0000256" key="2">
    <source>
        <dbReference type="SAM" id="Phobius"/>
    </source>
</evidence>
<name>A0A8H5B726_9AGAR</name>
<dbReference type="PROSITE" id="PS51762">
    <property type="entry name" value="GH16_2"/>
    <property type="match status" value="1"/>
</dbReference>
<dbReference type="OrthoDB" id="192832at2759"/>
<evidence type="ECO:0000256" key="3">
    <source>
        <dbReference type="SAM" id="SignalP"/>
    </source>
</evidence>
<comment type="caution">
    <text evidence="5">The sequence shown here is derived from an EMBL/GenBank/DDBJ whole genome shotgun (WGS) entry which is preliminary data.</text>
</comment>
<dbReference type="InterPro" id="IPR013320">
    <property type="entry name" value="ConA-like_dom_sf"/>
</dbReference>
<feature type="signal peptide" evidence="3">
    <location>
        <begin position="1"/>
        <end position="19"/>
    </location>
</feature>
<gene>
    <name evidence="5" type="ORF">D9619_012505</name>
</gene>
<dbReference type="PANTHER" id="PTHR10963">
    <property type="entry name" value="GLYCOSYL HYDROLASE-RELATED"/>
    <property type="match status" value="1"/>
</dbReference>
<dbReference type="GO" id="GO:0009251">
    <property type="term" value="P:glucan catabolic process"/>
    <property type="evidence" value="ECO:0007669"/>
    <property type="project" value="TreeGrafter"/>
</dbReference>
<keyword evidence="6" id="KW-1185">Reference proteome</keyword>
<evidence type="ECO:0000313" key="5">
    <source>
        <dbReference type="EMBL" id="KAF5317769.1"/>
    </source>
</evidence>
<organism evidence="5 6">
    <name type="scientific">Psilocybe cf. subviscida</name>
    <dbReference type="NCBI Taxonomy" id="2480587"/>
    <lineage>
        <taxon>Eukaryota</taxon>
        <taxon>Fungi</taxon>
        <taxon>Dikarya</taxon>
        <taxon>Basidiomycota</taxon>
        <taxon>Agaricomycotina</taxon>
        <taxon>Agaricomycetes</taxon>
        <taxon>Agaricomycetidae</taxon>
        <taxon>Agaricales</taxon>
        <taxon>Agaricineae</taxon>
        <taxon>Strophariaceae</taxon>
        <taxon>Psilocybe</taxon>
    </lineage>
</organism>
<sequence>MLGLLGAAALSLSIPAVAAQQQTFTLKTNYSGSGFFDLWDFKTGNDATNFYGQAGNQGNVNFLSQSDAAGQNLTSVNSVGNVLLKVDDTTTAQPGGTFGRPSVQMLSKEQVTAGSLVIFDAVHLPFGCSVWPAFWMTGGANWPFTGEIDIIENVNLATKNQYSLHTVDGCAHPAAGDTSAPQTGNLVSPSCFINATSQPGNQGCVVQDVDGSYGQGFAAQGGGAYAMLWDDSGIKMWFFPRAKIPADLPTPTPNPSGWGTPVAFFPQSTCNTQQFFGPQTMVLEIDVCGNFAVGTFADTCPNRGVCTDLIVDPSNYHDAFFEIRYITHFTTPVTLNTNASTSATGTGGSTATGTVTGGSGAASGSPPPKSAGVSIFGTTSASGLTAIAGLLAVLAFALV</sequence>
<evidence type="ECO:0000256" key="1">
    <source>
        <dbReference type="SAM" id="MobiDB-lite"/>
    </source>
</evidence>
<reference evidence="5 6" key="1">
    <citation type="journal article" date="2020" name="ISME J.">
        <title>Uncovering the hidden diversity of litter-decomposition mechanisms in mushroom-forming fungi.</title>
        <authorList>
            <person name="Floudas D."/>
            <person name="Bentzer J."/>
            <person name="Ahren D."/>
            <person name="Johansson T."/>
            <person name="Persson P."/>
            <person name="Tunlid A."/>
        </authorList>
    </citation>
    <scope>NUCLEOTIDE SEQUENCE [LARGE SCALE GENOMIC DNA]</scope>
    <source>
        <strain evidence="5 6">CBS 101986</strain>
    </source>
</reference>
<keyword evidence="2" id="KW-0472">Membrane</keyword>
<dbReference type="InterPro" id="IPR000757">
    <property type="entry name" value="Beta-glucanase-like"/>
</dbReference>
<keyword evidence="3" id="KW-0732">Signal</keyword>
<keyword evidence="2" id="KW-1133">Transmembrane helix</keyword>
<dbReference type="AlphaFoldDB" id="A0A8H5B726"/>
<dbReference type="Gene3D" id="2.60.120.200">
    <property type="match status" value="1"/>
</dbReference>
<keyword evidence="2" id="KW-0812">Transmembrane</keyword>
<feature type="transmembrane region" description="Helical" evidence="2">
    <location>
        <begin position="375"/>
        <end position="398"/>
    </location>
</feature>
<evidence type="ECO:0000259" key="4">
    <source>
        <dbReference type="PROSITE" id="PS51762"/>
    </source>
</evidence>
<proteinExistence type="predicted"/>
<feature type="compositionally biased region" description="Gly residues" evidence="1">
    <location>
        <begin position="345"/>
        <end position="361"/>
    </location>
</feature>
<dbReference type="SUPFAM" id="SSF49899">
    <property type="entry name" value="Concanavalin A-like lectins/glucanases"/>
    <property type="match status" value="1"/>
</dbReference>
<dbReference type="Proteomes" id="UP000567179">
    <property type="component" value="Unassembled WGS sequence"/>
</dbReference>
<feature type="chain" id="PRO_5034074951" description="GH16 domain-containing protein" evidence="3">
    <location>
        <begin position="20"/>
        <end position="399"/>
    </location>
</feature>
<protein>
    <recommendedName>
        <fullName evidence="4">GH16 domain-containing protein</fullName>
    </recommendedName>
</protein>
<dbReference type="GO" id="GO:0004553">
    <property type="term" value="F:hydrolase activity, hydrolyzing O-glycosyl compounds"/>
    <property type="evidence" value="ECO:0007669"/>
    <property type="project" value="InterPro"/>
</dbReference>
<feature type="domain" description="GH16" evidence="4">
    <location>
        <begin position="7"/>
        <end position="296"/>
    </location>
</feature>
<dbReference type="PANTHER" id="PTHR10963:SF24">
    <property type="entry name" value="GLYCOSIDASE C21B10.07-RELATED"/>
    <property type="match status" value="1"/>
</dbReference>
<accession>A0A8H5B726</accession>
<evidence type="ECO:0000313" key="6">
    <source>
        <dbReference type="Proteomes" id="UP000567179"/>
    </source>
</evidence>
<dbReference type="EMBL" id="JAACJJ010000032">
    <property type="protein sequence ID" value="KAF5317769.1"/>
    <property type="molecule type" value="Genomic_DNA"/>
</dbReference>